<evidence type="ECO:0000256" key="1">
    <source>
        <dbReference type="ARBA" id="ARBA00022603"/>
    </source>
</evidence>
<feature type="domain" description="O-methyltransferase C-terminal" evidence="4">
    <location>
        <begin position="241"/>
        <end position="429"/>
    </location>
</feature>
<dbReference type="PANTHER" id="PTHR43712:SF16">
    <property type="entry name" value="O-METHYLTRANSFERASE ELCB"/>
    <property type="match status" value="1"/>
</dbReference>
<evidence type="ECO:0000256" key="3">
    <source>
        <dbReference type="ARBA" id="ARBA00022691"/>
    </source>
</evidence>
<organism evidence="5 6">
    <name type="scientific">Colletotrichum destructivum</name>
    <dbReference type="NCBI Taxonomy" id="34406"/>
    <lineage>
        <taxon>Eukaryota</taxon>
        <taxon>Fungi</taxon>
        <taxon>Dikarya</taxon>
        <taxon>Ascomycota</taxon>
        <taxon>Pezizomycotina</taxon>
        <taxon>Sordariomycetes</taxon>
        <taxon>Hypocreomycetidae</taxon>
        <taxon>Glomerellales</taxon>
        <taxon>Glomerellaceae</taxon>
        <taxon>Colletotrichum</taxon>
        <taxon>Colletotrichum destructivum species complex</taxon>
    </lineage>
</organism>
<dbReference type="CDD" id="cd02440">
    <property type="entry name" value="AdoMet_MTases"/>
    <property type="match status" value="1"/>
</dbReference>
<dbReference type="PROSITE" id="PS51683">
    <property type="entry name" value="SAM_OMT_II"/>
    <property type="match status" value="1"/>
</dbReference>
<evidence type="ECO:0000256" key="2">
    <source>
        <dbReference type="ARBA" id="ARBA00022679"/>
    </source>
</evidence>
<dbReference type="Pfam" id="PF00891">
    <property type="entry name" value="Methyltransf_2"/>
    <property type="match status" value="1"/>
</dbReference>
<evidence type="ECO:0000313" key="6">
    <source>
        <dbReference type="Proteomes" id="UP001322277"/>
    </source>
</evidence>
<keyword evidence="2" id="KW-0808">Transferase</keyword>
<accession>A0AAX4J0Z7</accession>
<dbReference type="RefSeq" id="XP_062786435.1">
    <property type="nucleotide sequence ID" value="XM_062930384.1"/>
</dbReference>
<sequence>MASSSDSRLIELARSIVEHATAVDAYLQQNGLLSKLTGSAADINSPPWMPMPDMAAEDSRQKTMAACQELRGLLGGPVLPLLVDWTKPVILRIIIQLRLAELVPLQPANGAVGTPFADVAGLMRPPLSEGSVRRILRHAATHGIFCEPSEGLVAHTATSALLARQPPLRDLVTYGMLEMLPAGMRLADALQRFPGSQDPNDTGSALANLERELLSLDAHPPAANNNDSDRDAAVALSDRKSLWQIHSEEPEVARRFHAVMMHEFSDVGALLDEFLGQIGIEGKKIVDVGGGRGALAVQVASKSPTTRFIVQDSEDNAREGQKSLPAELQERVQFMAHDFFSLQPVKDADIYFFRWILHDWSDEYAVKIIRSLIPALRPGARVILNELVVPRPGTESPEVIKSALSYDLAMMALFNGQERSLEEWQYLFHHTDERFRFVACRTKRPGELSLLEFVWDS</sequence>
<dbReference type="GO" id="GO:0032259">
    <property type="term" value="P:methylation"/>
    <property type="evidence" value="ECO:0007669"/>
    <property type="project" value="UniProtKB-KW"/>
</dbReference>
<evidence type="ECO:0000259" key="4">
    <source>
        <dbReference type="Pfam" id="PF00891"/>
    </source>
</evidence>
<dbReference type="AlphaFoldDB" id="A0AAX4J0Z7"/>
<dbReference type="Proteomes" id="UP001322277">
    <property type="component" value="Chromosome 9"/>
</dbReference>
<keyword evidence="3" id="KW-0949">S-adenosyl-L-methionine</keyword>
<dbReference type="InterPro" id="IPR016461">
    <property type="entry name" value="COMT-like"/>
</dbReference>
<dbReference type="InterPro" id="IPR036388">
    <property type="entry name" value="WH-like_DNA-bd_sf"/>
</dbReference>
<proteinExistence type="predicted"/>
<protein>
    <submittedName>
        <fullName evidence="5">O-methyltransferase domain, S-adenosyl-L-methionine-dependent methyltransferase superfamily</fullName>
    </submittedName>
</protein>
<dbReference type="GO" id="GO:0008171">
    <property type="term" value="F:O-methyltransferase activity"/>
    <property type="evidence" value="ECO:0007669"/>
    <property type="project" value="InterPro"/>
</dbReference>
<dbReference type="KEGG" id="cdet:87950728"/>
<dbReference type="Gene3D" id="1.10.10.10">
    <property type="entry name" value="Winged helix-like DNA-binding domain superfamily/Winged helix DNA-binding domain"/>
    <property type="match status" value="1"/>
</dbReference>
<dbReference type="InterPro" id="IPR001077">
    <property type="entry name" value="COMT_C"/>
</dbReference>
<keyword evidence="6" id="KW-1185">Reference proteome</keyword>
<dbReference type="GeneID" id="87950728"/>
<reference evidence="6" key="1">
    <citation type="journal article" date="2023" name="bioRxiv">
        <title>Complete genome of the Medicago anthracnose fungus, Colletotrichum destructivum, reveals a mini-chromosome-like region within a core chromosome.</title>
        <authorList>
            <person name="Lapalu N."/>
            <person name="Simon A."/>
            <person name="Lu A."/>
            <person name="Plaumann P.-L."/>
            <person name="Amselem J."/>
            <person name="Pigne S."/>
            <person name="Auger A."/>
            <person name="Koch C."/>
            <person name="Dallery J.-F."/>
            <person name="O'Connell R.J."/>
        </authorList>
    </citation>
    <scope>NUCLEOTIDE SEQUENCE [LARGE SCALE GENOMIC DNA]</scope>
    <source>
        <strain evidence="6">CBS 520.97</strain>
    </source>
</reference>
<dbReference type="InterPro" id="IPR036390">
    <property type="entry name" value="WH_DNA-bd_sf"/>
</dbReference>
<dbReference type="SUPFAM" id="SSF53335">
    <property type="entry name" value="S-adenosyl-L-methionine-dependent methyltransferases"/>
    <property type="match status" value="1"/>
</dbReference>
<dbReference type="Gene3D" id="3.40.50.150">
    <property type="entry name" value="Vaccinia Virus protein VP39"/>
    <property type="match status" value="1"/>
</dbReference>
<evidence type="ECO:0000313" key="5">
    <source>
        <dbReference type="EMBL" id="WQF89214.1"/>
    </source>
</evidence>
<dbReference type="InterPro" id="IPR029063">
    <property type="entry name" value="SAM-dependent_MTases_sf"/>
</dbReference>
<dbReference type="SUPFAM" id="SSF46785">
    <property type="entry name" value="Winged helix' DNA-binding domain"/>
    <property type="match status" value="1"/>
</dbReference>
<dbReference type="EMBL" id="CP137313">
    <property type="protein sequence ID" value="WQF89214.1"/>
    <property type="molecule type" value="Genomic_DNA"/>
</dbReference>
<dbReference type="PANTHER" id="PTHR43712">
    <property type="entry name" value="PUTATIVE (AFU_ORTHOLOGUE AFUA_4G14580)-RELATED"/>
    <property type="match status" value="1"/>
</dbReference>
<name>A0AAX4J0Z7_9PEZI</name>
<gene>
    <name evidence="5" type="ORF">CDEST_14228</name>
</gene>
<keyword evidence="1" id="KW-0489">Methyltransferase</keyword>